<keyword evidence="8" id="KW-0496">Mitochondrion</keyword>
<feature type="domain" description="FYVE-type" evidence="6">
    <location>
        <begin position="663"/>
        <end position="723"/>
    </location>
</feature>
<sequence>MGVTATPGGGPVPDSVVYEHRLSALIDAFGDVPRSGDATRCLRLYLRRLAQVRDLHVTLRRRITIGKERFEREFSKYCDLSRLCHAALREVRRDPSLRDRLASAGADPRSAGMSGRQLFCIPWEQPRVVAFNPPFNAVDVVENVAAYVSIVKSDVARLDVLSDVSAQLFEPSGKSHLSLVHPTRTLVSRHTLKRVTPLTTRSTVVFHFSDMLLGAIHDLDGRLIVDFVVDLYGAKVRPVFDFAASMSNDGALVVLKAESNAEMALWTQSVSEQVSLLSASRSQWMDDSSSTRCVLCLRVFTLYRRRHHCRRCGALVCALCSSGRVLLPSNHASKRKRVCDSCLDVRQRLEPPTSSVERDLIDARLSSINTSLCRKRVAEDLLAAARAHRVDLESIRGTGLDELDCSGPLCDLRSQIRTISRLSGEFVAALTDLVSSWNEDNQQSIGSVLSDHACLFGELSHYMAEMGLMDEQSVSCSQQTVIDSLVRPVRSLPMISDACTRIVDSTPVEHADHAGLQLVCKIIGDCASSAVECLARMAGSASIAEIENRFVERTSLFRPGRVFIVEGLVARTFFGGKPYRMLLFSDLILICKEASSCGLLERWRIDTRVHTPTIRPVDDRVCQLSWLSMCFTFESDSASRWVQDIGRITKQTAGRAQVEWVPDDADNFCNLCRREFSMLVRRHHCRSCGVLTCQQCSATRTRLDGDSASAAVRVCDRCRPKEDLLQAETEVADSDNDEPVAASRRSSTNSILSPVASRANSNHDWMGNADSKFCLICDRSFTLKRRRHHCRECGALVCKLCSTSRLIVDRISKDAPVRVCDRCSAEVMSRAAL</sequence>
<dbReference type="GO" id="GO:0008270">
    <property type="term" value="F:zinc ion binding"/>
    <property type="evidence" value="ECO:0007669"/>
    <property type="project" value="UniProtKB-KW"/>
</dbReference>
<reference evidence="8 10" key="2">
    <citation type="submission" date="2018-03" db="EMBL/GenBank/DDBJ databases">
        <authorList>
            <person name="Fogelqvist J."/>
        </authorList>
    </citation>
    <scope>NUCLEOTIDE SEQUENCE [LARGE SCALE GENOMIC DNA]</scope>
</reference>
<dbReference type="SMART" id="SM00064">
    <property type="entry name" value="FYVE"/>
    <property type="match status" value="3"/>
</dbReference>
<evidence type="ECO:0000256" key="1">
    <source>
        <dbReference type="ARBA" id="ARBA00022723"/>
    </source>
</evidence>
<dbReference type="InterPro" id="IPR013083">
    <property type="entry name" value="Znf_RING/FYVE/PHD"/>
</dbReference>
<evidence type="ECO:0000256" key="4">
    <source>
        <dbReference type="PROSITE-ProRule" id="PRU00091"/>
    </source>
</evidence>
<dbReference type="SUPFAM" id="SSF57903">
    <property type="entry name" value="FYVE/PHD zinc finger"/>
    <property type="match status" value="3"/>
</dbReference>
<dbReference type="OrthoDB" id="70570at2759"/>
<reference evidence="7 9" key="1">
    <citation type="submission" date="2015-02" db="EMBL/GenBank/DDBJ databases">
        <authorList>
            <person name="Chooi Y.-H."/>
        </authorList>
    </citation>
    <scope>NUCLEOTIDE SEQUENCE [LARGE SCALE GENOMIC DNA]</scope>
    <source>
        <strain evidence="7">E3</strain>
    </source>
</reference>
<evidence type="ECO:0000256" key="2">
    <source>
        <dbReference type="ARBA" id="ARBA00022771"/>
    </source>
</evidence>
<geneLocation type="mitochondrion" evidence="8"/>
<keyword evidence="3" id="KW-0862">Zinc</keyword>
<dbReference type="EMBL" id="CDSF01000080">
    <property type="protein sequence ID" value="CEO97712.1"/>
    <property type="molecule type" value="Genomic_DNA"/>
</dbReference>
<dbReference type="Pfam" id="PF01363">
    <property type="entry name" value="FYVE"/>
    <property type="match status" value="3"/>
</dbReference>
<dbReference type="InterPro" id="IPR011011">
    <property type="entry name" value="Znf_FYVE_PHD"/>
</dbReference>
<dbReference type="InterPro" id="IPR052113">
    <property type="entry name" value="FYVE-type_Zinc_Finger"/>
</dbReference>
<dbReference type="PROSITE" id="PS50178">
    <property type="entry name" value="ZF_FYVE"/>
    <property type="match status" value="3"/>
</dbReference>
<dbReference type="PANTHER" id="PTHR39490:SF8">
    <property type="entry name" value="ZINC FINGER FYVE DOMAIN-CONTAINING PROTEIN 21"/>
    <property type="match status" value="1"/>
</dbReference>
<organism evidence="7 9">
    <name type="scientific">Plasmodiophora brassicae</name>
    <name type="common">Clubroot disease agent</name>
    <dbReference type="NCBI Taxonomy" id="37360"/>
    <lineage>
        <taxon>Eukaryota</taxon>
        <taxon>Sar</taxon>
        <taxon>Rhizaria</taxon>
        <taxon>Endomyxa</taxon>
        <taxon>Phytomyxea</taxon>
        <taxon>Plasmodiophorida</taxon>
        <taxon>Plasmodiophoridae</taxon>
        <taxon>Plasmodiophora</taxon>
    </lineage>
</organism>
<dbReference type="Gene3D" id="3.30.40.10">
    <property type="entry name" value="Zinc/RING finger domain, C3HC4 (zinc finger)"/>
    <property type="match status" value="3"/>
</dbReference>
<evidence type="ECO:0000313" key="9">
    <source>
        <dbReference type="Proteomes" id="UP000039324"/>
    </source>
</evidence>
<gene>
    <name evidence="7" type="ORF">PBRA_005826</name>
    <name evidence="8" type="ORF">PLBR_LOCUS5472</name>
</gene>
<keyword evidence="9" id="KW-1185">Reference proteome</keyword>
<evidence type="ECO:0000256" key="5">
    <source>
        <dbReference type="SAM" id="MobiDB-lite"/>
    </source>
</evidence>
<feature type="compositionally biased region" description="Polar residues" evidence="5">
    <location>
        <begin position="744"/>
        <end position="760"/>
    </location>
</feature>
<evidence type="ECO:0000313" key="7">
    <source>
        <dbReference type="EMBL" id="CEO97712.1"/>
    </source>
</evidence>
<feature type="domain" description="FYVE-type" evidence="6">
    <location>
        <begin position="768"/>
        <end position="828"/>
    </location>
</feature>
<evidence type="ECO:0000313" key="10">
    <source>
        <dbReference type="Proteomes" id="UP000290189"/>
    </source>
</evidence>
<dbReference type="AlphaFoldDB" id="A0A0G4IR93"/>
<dbReference type="PANTHER" id="PTHR39490">
    <property type="entry name" value="ARRESTIN DOMAIN-CONTAINING PROTEIN D"/>
    <property type="match status" value="1"/>
</dbReference>
<evidence type="ECO:0000256" key="3">
    <source>
        <dbReference type="ARBA" id="ARBA00022833"/>
    </source>
</evidence>
<dbReference type="InterPro" id="IPR017455">
    <property type="entry name" value="Znf_FYVE-rel"/>
</dbReference>
<feature type="domain" description="FYVE-type" evidence="6">
    <location>
        <begin position="287"/>
        <end position="347"/>
    </location>
</feature>
<dbReference type="SUPFAM" id="SSF48065">
    <property type="entry name" value="DBL homology domain (DH-domain)"/>
    <property type="match status" value="1"/>
</dbReference>
<keyword evidence="1" id="KW-0479">Metal-binding</keyword>
<dbReference type="Gene3D" id="1.20.900.10">
    <property type="entry name" value="Dbl homology (DH) domain"/>
    <property type="match status" value="1"/>
</dbReference>
<name>A0A0G4IR93_PLABS</name>
<dbReference type="InterPro" id="IPR035899">
    <property type="entry name" value="DBL_dom_sf"/>
</dbReference>
<evidence type="ECO:0000313" key="8">
    <source>
        <dbReference type="EMBL" id="SPQ98257.1"/>
    </source>
</evidence>
<protein>
    <recommendedName>
        <fullName evidence="6">FYVE-type domain-containing protein</fullName>
    </recommendedName>
</protein>
<dbReference type="Proteomes" id="UP000290189">
    <property type="component" value="Unassembled WGS sequence"/>
</dbReference>
<evidence type="ECO:0000259" key="6">
    <source>
        <dbReference type="PROSITE" id="PS50178"/>
    </source>
</evidence>
<dbReference type="EMBL" id="OVEO01000009">
    <property type="protein sequence ID" value="SPQ98257.1"/>
    <property type="molecule type" value="Genomic_DNA"/>
</dbReference>
<dbReference type="InterPro" id="IPR000306">
    <property type="entry name" value="Znf_FYVE"/>
</dbReference>
<proteinExistence type="predicted"/>
<keyword evidence="2 4" id="KW-0863">Zinc-finger</keyword>
<dbReference type="Proteomes" id="UP000039324">
    <property type="component" value="Unassembled WGS sequence"/>
</dbReference>
<accession>A0A0G4IR93</accession>
<dbReference type="STRING" id="37360.A0A0G4IR93"/>
<feature type="region of interest" description="Disordered" evidence="5">
    <location>
        <begin position="728"/>
        <end position="760"/>
    </location>
</feature>